<reference evidence="1 2" key="1">
    <citation type="submission" date="2018-05" db="EMBL/GenBank/DDBJ databases">
        <title>Genomic Encyclopedia of Type Strains, Phase IV (KMG-IV): sequencing the most valuable type-strain genomes for metagenomic binning, comparative biology and taxonomic classification.</title>
        <authorList>
            <person name="Goeker M."/>
        </authorList>
    </citation>
    <scope>NUCLEOTIDE SEQUENCE [LARGE SCALE GENOMIC DNA]</scope>
    <source>
        <strain evidence="1 2">DSM 14263</strain>
    </source>
</reference>
<gene>
    <name evidence="1" type="ORF">C7456_108146</name>
</gene>
<evidence type="ECO:0000313" key="1">
    <source>
        <dbReference type="EMBL" id="PWK85850.1"/>
    </source>
</evidence>
<sequence length="423" mass="45409">MRATASIVSIGKRELGVDLWFYSPDERRAQSLAVRLRELAKVHWKDSRAFDPRPWARKPEAGHVVLLDYAADAAPLSSELAPRLIAMAPGAPLLGVGSTRADRAECVLAALRAGVHDFIDLDASDEEIGRLLRRVLQRPAGAATVRAARPRGQLVLLLGARPGVGTSTLAAHLGALASLPPSPAPALDEARTLLLDLGYPAGDAALYLGTAGDFHYADALRNAARLDATLVRTALPHYESRLAVLAQAPGTAAPADAPETPVLIDCLRDIFGLLLCDAGGTPCRQLPPDLLRAANEIWLVTDQNVASVVALDACLRELESLHARDPRLALVVSHHDAACGVDAGQLAQRFSLPLLAKLPERARALRASANQGQLLHQHAPRDPYVLALQPLLARLRNEPPAANAASRWKQLLMRIGEHRWKTP</sequence>
<accession>A0A316HYM4</accession>
<organism evidence="1 2">
    <name type="scientific">Fulvimonas soli</name>
    <dbReference type="NCBI Taxonomy" id="155197"/>
    <lineage>
        <taxon>Bacteria</taxon>
        <taxon>Pseudomonadati</taxon>
        <taxon>Pseudomonadota</taxon>
        <taxon>Gammaproteobacteria</taxon>
        <taxon>Lysobacterales</taxon>
        <taxon>Rhodanobacteraceae</taxon>
        <taxon>Fulvimonas</taxon>
    </lineage>
</organism>
<keyword evidence="2" id="KW-1185">Reference proteome</keyword>
<dbReference type="Gene3D" id="3.40.50.300">
    <property type="entry name" value="P-loop containing nucleotide triphosphate hydrolases"/>
    <property type="match status" value="1"/>
</dbReference>
<proteinExistence type="predicted"/>
<name>A0A316HYM4_9GAMM</name>
<dbReference type="RefSeq" id="WP_109723976.1">
    <property type="nucleotide sequence ID" value="NZ_MSZV01000013.1"/>
</dbReference>
<dbReference type="InterPro" id="IPR027417">
    <property type="entry name" value="P-loop_NTPase"/>
</dbReference>
<dbReference type="Gene3D" id="3.40.50.2300">
    <property type="match status" value="1"/>
</dbReference>
<dbReference type="AlphaFoldDB" id="A0A316HYM4"/>
<comment type="caution">
    <text evidence="1">The sequence shown here is derived from an EMBL/GenBank/DDBJ whole genome shotgun (WGS) entry which is preliminary data.</text>
</comment>
<dbReference type="EMBL" id="QGHC01000008">
    <property type="protein sequence ID" value="PWK85850.1"/>
    <property type="molecule type" value="Genomic_DNA"/>
</dbReference>
<evidence type="ECO:0000313" key="2">
    <source>
        <dbReference type="Proteomes" id="UP000245812"/>
    </source>
</evidence>
<dbReference type="Proteomes" id="UP000245812">
    <property type="component" value="Unassembled WGS sequence"/>
</dbReference>
<dbReference type="SUPFAM" id="SSF52540">
    <property type="entry name" value="P-loop containing nucleoside triphosphate hydrolases"/>
    <property type="match status" value="1"/>
</dbReference>
<dbReference type="OrthoDB" id="5813333at2"/>
<protein>
    <submittedName>
        <fullName evidence="1">Pilus assembly protein CpaE</fullName>
    </submittedName>
</protein>